<evidence type="ECO:0000259" key="5">
    <source>
        <dbReference type="PROSITE" id="PS50109"/>
    </source>
</evidence>
<dbReference type="PANTHER" id="PTHR43547">
    <property type="entry name" value="TWO-COMPONENT HISTIDINE KINASE"/>
    <property type="match status" value="1"/>
</dbReference>
<evidence type="ECO:0000256" key="2">
    <source>
        <dbReference type="ARBA" id="ARBA00012438"/>
    </source>
</evidence>
<evidence type="ECO:0000256" key="4">
    <source>
        <dbReference type="PROSITE-ProRule" id="PRU00169"/>
    </source>
</evidence>
<evidence type="ECO:0000313" key="7">
    <source>
        <dbReference type="EMBL" id="GAL69616.1"/>
    </source>
</evidence>
<reference evidence="7 8" key="1">
    <citation type="journal article" date="2014" name="Genome Announc.">
        <title>Draft Genome Sequence of Marine Flavobacterium Jejuia pallidilutea Strain 11shimoA1 and Pigmentation Mutants.</title>
        <authorList>
            <person name="Takatani N."/>
            <person name="Nakanishi M."/>
            <person name="Meirelles P."/>
            <person name="Mino S."/>
            <person name="Suda W."/>
            <person name="Oshima K."/>
            <person name="Hattori M."/>
            <person name="Ohkuma M."/>
            <person name="Hosokawa M."/>
            <person name="Miyashita K."/>
            <person name="Thompson F.L."/>
            <person name="Niwa A."/>
            <person name="Sawabe T."/>
            <person name="Sawabe T."/>
        </authorList>
    </citation>
    <scope>NUCLEOTIDE SEQUENCE [LARGE SCALE GENOMIC DNA]</scope>
    <source>
        <strain evidence="8">JCM19302</strain>
    </source>
</reference>
<comment type="catalytic activity">
    <reaction evidence="1">
        <text>ATP + protein L-histidine = ADP + protein N-phospho-L-histidine.</text>
        <dbReference type="EC" id="2.7.13.3"/>
    </reaction>
</comment>
<dbReference type="InterPro" id="IPR036890">
    <property type="entry name" value="HATPase_C_sf"/>
</dbReference>
<keyword evidence="7" id="KW-0238">DNA-binding</keyword>
<name>A0A090VY54_9FLAO</name>
<dbReference type="GO" id="GO:0003677">
    <property type="term" value="F:DNA binding"/>
    <property type="evidence" value="ECO:0007669"/>
    <property type="project" value="UniProtKB-KW"/>
</dbReference>
<dbReference type="PROSITE" id="PS50109">
    <property type="entry name" value="HIS_KIN"/>
    <property type="match status" value="1"/>
</dbReference>
<evidence type="ECO:0000256" key="1">
    <source>
        <dbReference type="ARBA" id="ARBA00000085"/>
    </source>
</evidence>
<dbReference type="InterPro" id="IPR001789">
    <property type="entry name" value="Sig_transdc_resp-reg_receiver"/>
</dbReference>
<protein>
    <recommendedName>
        <fullName evidence="2">histidine kinase</fullName>
        <ecNumber evidence="2">2.7.13.3</ecNumber>
    </recommendedName>
</protein>
<dbReference type="GO" id="GO:0000155">
    <property type="term" value="F:phosphorelay sensor kinase activity"/>
    <property type="evidence" value="ECO:0007669"/>
    <property type="project" value="TreeGrafter"/>
</dbReference>
<feature type="domain" description="Response regulatory" evidence="6">
    <location>
        <begin position="117"/>
        <end position="232"/>
    </location>
</feature>
<evidence type="ECO:0000313" key="8">
    <source>
        <dbReference type="Proteomes" id="UP000029646"/>
    </source>
</evidence>
<dbReference type="InterPro" id="IPR004358">
    <property type="entry name" value="Sig_transdc_His_kin-like_C"/>
</dbReference>
<comment type="caution">
    <text evidence="7">The sequence shown here is derived from an EMBL/GenBank/DDBJ whole genome shotgun (WGS) entry which is preliminary data.</text>
</comment>
<feature type="domain" description="Histidine kinase" evidence="5">
    <location>
        <begin position="1"/>
        <end position="82"/>
    </location>
</feature>
<sequence>MKHLANFKIRIIDQGLGIPEKEIPYIFDRFFQVENQEHKISQGTGIGLSLTKELVQLMDGTIEVHSKLKQGTTFTVNLPIKHTAEITSPELRVIKSTIGKTYVPQLDEIITPEDTNSVLVVEDNTDMARYIASCLQGKYKVLFAKNGLEGLEKAKNIIPDIIITDIMMPVMDGFELTKKLQFNANTNHIPIVMLTSKAMQEDRFTGITSGADAYLTKPFNKKELLLRMKMLIAKRKKLQKVYAVNAAVDKKEKKNETTDKTLIS</sequence>
<accession>A0A090VY54</accession>
<dbReference type="RefSeq" id="WP_042247746.1">
    <property type="nucleotide sequence ID" value="NZ_BBNS01000002.1"/>
</dbReference>
<dbReference type="Pfam" id="PF02518">
    <property type="entry name" value="HATPase_c"/>
    <property type="match status" value="1"/>
</dbReference>
<dbReference type="PROSITE" id="PS50110">
    <property type="entry name" value="RESPONSE_REGULATORY"/>
    <property type="match status" value="1"/>
</dbReference>
<dbReference type="PANTHER" id="PTHR43547:SF2">
    <property type="entry name" value="HYBRID SIGNAL TRANSDUCTION HISTIDINE KINASE C"/>
    <property type="match status" value="1"/>
</dbReference>
<dbReference type="InterPro" id="IPR005467">
    <property type="entry name" value="His_kinase_dom"/>
</dbReference>
<evidence type="ECO:0000259" key="6">
    <source>
        <dbReference type="PROSITE" id="PS50110"/>
    </source>
</evidence>
<feature type="modified residue" description="4-aspartylphosphate" evidence="4">
    <location>
        <position position="165"/>
    </location>
</feature>
<dbReference type="EC" id="2.7.13.3" evidence="2"/>
<dbReference type="SUPFAM" id="SSF52172">
    <property type="entry name" value="CheY-like"/>
    <property type="match status" value="1"/>
</dbReference>
<dbReference type="Proteomes" id="UP000029646">
    <property type="component" value="Unassembled WGS sequence"/>
</dbReference>
<dbReference type="Gene3D" id="3.40.50.2300">
    <property type="match status" value="1"/>
</dbReference>
<dbReference type="InterPro" id="IPR011006">
    <property type="entry name" value="CheY-like_superfamily"/>
</dbReference>
<dbReference type="SMART" id="SM00387">
    <property type="entry name" value="HATPase_c"/>
    <property type="match status" value="1"/>
</dbReference>
<dbReference type="AlphaFoldDB" id="A0A090VY54"/>
<dbReference type="InterPro" id="IPR003594">
    <property type="entry name" value="HATPase_dom"/>
</dbReference>
<keyword evidence="3 4" id="KW-0597">Phosphoprotein</keyword>
<dbReference type="PRINTS" id="PR00344">
    <property type="entry name" value="BCTRLSENSOR"/>
</dbReference>
<proteinExistence type="predicted"/>
<dbReference type="EMBL" id="BBNS01000002">
    <property type="protein sequence ID" value="GAL69616.1"/>
    <property type="molecule type" value="Genomic_DNA"/>
</dbReference>
<dbReference type="Pfam" id="PF00072">
    <property type="entry name" value="Response_reg"/>
    <property type="match status" value="1"/>
</dbReference>
<gene>
    <name evidence="7" type="ORF">JCM19302_3805</name>
</gene>
<dbReference type="Gene3D" id="3.30.565.10">
    <property type="entry name" value="Histidine kinase-like ATPase, C-terminal domain"/>
    <property type="match status" value="1"/>
</dbReference>
<dbReference type="SUPFAM" id="SSF55874">
    <property type="entry name" value="ATPase domain of HSP90 chaperone/DNA topoisomerase II/histidine kinase"/>
    <property type="match status" value="1"/>
</dbReference>
<evidence type="ECO:0000256" key="3">
    <source>
        <dbReference type="ARBA" id="ARBA00022553"/>
    </source>
</evidence>
<organism evidence="7 8">
    <name type="scientific">Jejuia pallidilutea</name>
    <dbReference type="NCBI Taxonomy" id="504487"/>
    <lineage>
        <taxon>Bacteria</taxon>
        <taxon>Pseudomonadati</taxon>
        <taxon>Bacteroidota</taxon>
        <taxon>Flavobacteriia</taxon>
        <taxon>Flavobacteriales</taxon>
        <taxon>Flavobacteriaceae</taxon>
        <taxon>Jejuia</taxon>
    </lineage>
</organism>
<dbReference type="SMART" id="SM00448">
    <property type="entry name" value="REC"/>
    <property type="match status" value="1"/>
</dbReference>